<keyword evidence="2" id="KW-0812">Transmembrane</keyword>
<evidence type="ECO:0000256" key="2">
    <source>
        <dbReference type="SAM" id="Phobius"/>
    </source>
</evidence>
<accession>A0A1I5CAB0</accession>
<dbReference type="InParanoid" id="A0A1I5CAB0"/>
<feature type="transmembrane region" description="Helical" evidence="2">
    <location>
        <begin position="47"/>
        <end position="69"/>
    </location>
</feature>
<gene>
    <name evidence="3" type="ORF">SAMN04489713_103194</name>
</gene>
<evidence type="ECO:0000256" key="1">
    <source>
        <dbReference type="SAM" id="MobiDB-lite"/>
    </source>
</evidence>
<dbReference type="STRING" id="1993.SAMN04489713_103194"/>
<feature type="region of interest" description="Disordered" evidence="1">
    <location>
        <begin position="1"/>
        <end position="38"/>
    </location>
</feature>
<evidence type="ECO:0000313" key="3">
    <source>
        <dbReference type="EMBL" id="SFN83907.1"/>
    </source>
</evidence>
<dbReference type="EMBL" id="FOVH01000003">
    <property type="protein sequence ID" value="SFN83907.1"/>
    <property type="molecule type" value="Genomic_DNA"/>
</dbReference>
<feature type="compositionally biased region" description="Pro residues" evidence="1">
    <location>
        <begin position="14"/>
        <end position="27"/>
    </location>
</feature>
<proteinExistence type="predicted"/>
<dbReference type="eggNOG" id="ENOG502ZINF">
    <property type="taxonomic scope" value="Bacteria"/>
</dbReference>
<keyword evidence="4" id="KW-1185">Reference proteome</keyword>
<dbReference type="AlphaFoldDB" id="A0A1I5CAB0"/>
<dbReference type="RefSeq" id="WP_143118351.1">
    <property type="nucleotide sequence ID" value="NZ_FOVH01000003.1"/>
</dbReference>
<keyword evidence="2" id="KW-1133">Transmembrane helix</keyword>
<evidence type="ECO:0000313" key="4">
    <source>
        <dbReference type="Proteomes" id="UP000183413"/>
    </source>
</evidence>
<keyword evidence="2" id="KW-0472">Membrane</keyword>
<dbReference type="Proteomes" id="UP000183413">
    <property type="component" value="Unassembled WGS sequence"/>
</dbReference>
<protein>
    <submittedName>
        <fullName evidence="3">Uncharacterized protein</fullName>
    </submittedName>
</protein>
<sequence length="323" mass="32905">MYGQVPDGQGRPGNPAPPPGPAVPPPGGHAAYGPPGPVPAPKRPSPLVWVAVAAAGALMLGGLVVVMLLPGGDPSGPVKAGQCVDTGFGSEGSDRIPASLRVSCDDAGAKARVVKITDKGEASGFGYGTRAEPDCPAGTDGVTNVREKKDGKRYYEACVRNLKGPHPGDPGAGGAFLSVGDCVSSGSIGFGKEQPCSEDDWYGKVIARVDGEKSCPSQTLEAMRLRSFGGGNIARPVLCLGPGGGVLSPGDCIEDPSFTIGDLDKAECGSGQAVAKVVGRVTAERECPAEATHFMTSEGAFKPVLCMKKLRPTLTEKLRSLPS</sequence>
<name>A0A1I5CAB0_9ACTN</name>
<organism evidence="3 4">
    <name type="scientific">Actinomadura madurae</name>
    <dbReference type="NCBI Taxonomy" id="1993"/>
    <lineage>
        <taxon>Bacteria</taxon>
        <taxon>Bacillati</taxon>
        <taxon>Actinomycetota</taxon>
        <taxon>Actinomycetes</taxon>
        <taxon>Streptosporangiales</taxon>
        <taxon>Thermomonosporaceae</taxon>
        <taxon>Actinomadura</taxon>
    </lineage>
</organism>
<reference evidence="3 4" key="1">
    <citation type="submission" date="2016-10" db="EMBL/GenBank/DDBJ databases">
        <authorList>
            <person name="de Groot N.N."/>
        </authorList>
    </citation>
    <scope>NUCLEOTIDE SEQUENCE [LARGE SCALE GENOMIC DNA]</scope>
    <source>
        <strain evidence="3 4">DSM 43067</strain>
    </source>
</reference>